<feature type="domain" description="Predicted pPIWI-associating nuclease group 2" evidence="3">
    <location>
        <begin position="156"/>
        <end position="270"/>
    </location>
</feature>
<feature type="coiled-coil region" evidence="1">
    <location>
        <begin position="141"/>
        <end position="168"/>
    </location>
</feature>
<evidence type="ECO:0000313" key="4">
    <source>
        <dbReference type="EMBL" id="NVI50288.1"/>
    </source>
</evidence>
<dbReference type="Pfam" id="PF18165">
    <property type="entry name" value="pP_pnuc_1"/>
    <property type="match status" value="1"/>
</dbReference>
<comment type="caution">
    <text evidence="4">The sequence shown here is derived from an EMBL/GenBank/DDBJ whole genome shotgun (WGS) entry which is preliminary data.</text>
</comment>
<dbReference type="EMBL" id="JAAOLE020000002">
    <property type="protein sequence ID" value="NVI50288.1"/>
    <property type="molecule type" value="Genomic_DNA"/>
</dbReference>
<dbReference type="AlphaFoldDB" id="A0A973WA14"/>
<dbReference type="InterPro" id="IPR040556">
    <property type="entry name" value="pP_pnuc_1"/>
</dbReference>
<organism evidence="4">
    <name type="scientific">Bradyrhizobium septentrionale</name>
    <dbReference type="NCBI Taxonomy" id="1404411"/>
    <lineage>
        <taxon>Bacteria</taxon>
        <taxon>Pseudomonadati</taxon>
        <taxon>Pseudomonadota</taxon>
        <taxon>Alphaproteobacteria</taxon>
        <taxon>Hyphomicrobiales</taxon>
        <taxon>Nitrobacteraceae</taxon>
        <taxon>Bradyrhizobium</taxon>
    </lineage>
</organism>
<dbReference type="RefSeq" id="WP_166309169.1">
    <property type="nucleotide sequence ID" value="NZ_CP088287.1"/>
</dbReference>
<protein>
    <submittedName>
        <fullName evidence="4">Uncharacterized protein</fullName>
    </submittedName>
</protein>
<proteinExistence type="predicted"/>
<dbReference type="Pfam" id="PF18166">
    <property type="entry name" value="pP_pnuc_2"/>
    <property type="match status" value="1"/>
</dbReference>
<dbReference type="InterPro" id="IPR041584">
    <property type="entry name" value="Put_pPIWI_pnuc_2"/>
</dbReference>
<evidence type="ECO:0000256" key="1">
    <source>
        <dbReference type="SAM" id="Coils"/>
    </source>
</evidence>
<gene>
    <name evidence="4" type="ORF">HAP48_047230</name>
</gene>
<evidence type="ECO:0000259" key="2">
    <source>
        <dbReference type="Pfam" id="PF18165"/>
    </source>
</evidence>
<evidence type="ECO:0000259" key="3">
    <source>
        <dbReference type="Pfam" id="PF18166"/>
    </source>
</evidence>
<reference evidence="4" key="1">
    <citation type="submission" date="2020-06" db="EMBL/GenBank/DDBJ databases">
        <title>Whole Genome Sequence of Bradyrhizobium sp. Strain 1S1.</title>
        <authorList>
            <person name="Bromfield E.S.P."/>
            <person name="Cloutier S."/>
        </authorList>
    </citation>
    <scope>NUCLEOTIDE SEQUENCE [LARGE SCALE GENOMIC DNA]</scope>
    <source>
        <strain evidence="4">1S1</strain>
    </source>
</reference>
<sequence length="272" mass="30130">MPSQELINKVRSRLPDDFSRRQLGGALVVLTQENNPARANQSASSFRELTAHVLELMAPDADVMRCQWFKQDKNVEGPTRRQRALYTCRGGLTDAFLKDKLGIKPGTLHSGLGPAFQELNKRTHVRPETELKTEEEIEEFAENALVALDDLFETIDEMKDRVATALSRALSGAATDAFINQSISELDEISGKYETGGVLIDDPEILALDADRIRCRFTGSVSVTLMAGGKHDPVDFKESFPFECTTSAPAAAKEDFDFADTTIKVDTSSWRE</sequence>
<name>A0A973WA14_9BRAD</name>
<feature type="domain" description="Predicted pPIWI-associating nuclease" evidence="2">
    <location>
        <begin position="12"/>
        <end position="146"/>
    </location>
</feature>
<accession>A0A973WA14</accession>
<keyword evidence="1" id="KW-0175">Coiled coil</keyword>